<comment type="subcellular location">
    <subcellularLocation>
        <location evidence="1">Cell inner membrane</location>
        <topology evidence="1">Lipid-anchor</topology>
    </subcellularLocation>
</comment>
<keyword evidence="9" id="KW-1185">Reference proteome</keyword>
<evidence type="ECO:0000259" key="4">
    <source>
        <dbReference type="Pfam" id="PF25876"/>
    </source>
</evidence>
<dbReference type="GO" id="GO:0005886">
    <property type="term" value="C:plasma membrane"/>
    <property type="evidence" value="ECO:0007669"/>
    <property type="project" value="UniProtKB-SubCell"/>
</dbReference>
<evidence type="ECO:0000259" key="7">
    <source>
        <dbReference type="Pfam" id="PF25967"/>
    </source>
</evidence>
<evidence type="ECO:0000313" key="8">
    <source>
        <dbReference type="EMBL" id="SFQ35012.1"/>
    </source>
</evidence>
<dbReference type="InterPro" id="IPR058624">
    <property type="entry name" value="MdtA-like_HH"/>
</dbReference>
<evidence type="ECO:0000256" key="3">
    <source>
        <dbReference type="ARBA" id="ARBA00023054"/>
    </source>
</evidence>
<evidence type="ECO:0000259" key="5">
    <source>
        <dbReference type="Pfam" id="PF25917"/>
    </source>
</evidence>
<reference evidence="9" key="1">
    <citation type="submission" date="2016-10" db="EMBL/GenBank/DDBJ databases">
        <authorList>
            <person name="Varghese N."/>
            <person name="Submissions S."/>
        </authorList>
    </citation>
    <scope>NUCLEOTIDE SEQUENCE [LARGE SCALE GENOMIC DNA]</scope>
    <source>
        <strain evidence="9">JCM 15604</strain>
    </source>
</reference>
<accession>A0A1I5XSS1</accession>
<feature type="domain" description="Multidrug resistance protein MdtA-like beta-barrel" evidence="6">
    <location>
        <begin position="210"/>
        <end position="293"/>
    </location>
</feature>
<protein>
    <submittedName>
        <fullName evidence="8">Membrane fusion protein, multidrug efflux system</fullName>
    </submittedName>
</protein>
<dbReference type="FunFam" id="2.40.420.20:FF:000001">
    <property type="entry name" value="Efflux RND transporter periplasmic adaptor subunit"/>
    <property type="match status" value="1"/>
</dbReference>
<keyword evidence="3" id="KW-0175">Coiled coil</keyword>
<evidence type="ECO:0000256" key="1">
    <source>
        <dbReference type="ARBA" id="ARBA00004519"/>
    </source>
</evidence>
<dbReference type="GO" id="GO:0046677">
    <property type="term" value="P:response to antibiotic"/>
    <property type="evidence" value="ECO:0007669"/>
    <property type="project" value="TreeGrafter"/>
</dbReference>
<dbReference type="InterPro" id="IPR058625">
    <property type="entry name" value="MdtA-like_BSH"/>
</dbReference>
<organism evidence="8 9">
    <name type="scientific">Ectopseudomonas toyotomiensis</name>
    <dbReference type="NCBI Taxonomy" id="554344"/>
    <lineage>
        <taxon>Bacteria</taxon>
        <taxon>Pseudomonadati</taxon>
        <taxon>Pseudomonadota</taxon>
        <taxon>Gammaproteobacteria</taxon>
        <taxon>Pseudomonadales</taxon>
        <taxon>Pseudomonadaceae</taxon>
        <taxon>Ectopseudomonas</taxon>
    </lineage>
</organism>
<feature type="domain" description="Multidrug resistance protein MdtA-like alpha-helical hairpin" evidence="4">
    <location>
        <begin position="104"/>
        <end position="173"/>
    </location>
</feature>
<feature type="domain" description="Multidrug resistance protein MdtA-like barrel-sandwich hybrid" evidence="5">
    <location>
        <begin position="63"/>
        <end position="204"/>
    </location>
</feature>
<dbReference type="PANTHER" id="PTHR30158">
    <property type="entry name" value="ACRA/E-RELATED COMPONENT OF DRUG EFFLUX TRANSPORTER"/>
    <property type="match status" value="1"/>
</dbReference>
<dbReference type="Gene3D" id="2.40.420.20">
    <property type="match status" value="1"/>
</dbReference>
<dbReference type="Gene3D" id="2.40.50.100">
    <property type="match status" value="1"/>
</dbReference>
<dbReference type="RefSeq" id="WP_074918245.1">
    <property type="nucleotide sequence ID" value="NZ_FOXK01000011.1"/>
</dbReference>
<dbReference type="Pfam" id="PF25876">
    <property type="entry name" value="HH_MFP_RND"/>
    <property type="match status" value="1"/>
</dbReference>
<dbReference type="AlphaFoldDB" id="A0A1I5XSS1"/>
<sequence length="386" mass="40722">MSTIRGRYVFSVVALLAAIGLAGCDKGEQGGGEAPPREVDVLTVKTEPFTVIAELPGRIEPVRVAEVRARVAGIVLERTFEEGADVKAGDLLFQIDPAPFKAALSRAQGELARAEAQLFQAQATVKRYEPLVKIDAVSKQDFDVAKAALQSAQADKRSAQASVETARLDLGYAEVRAPIAGRIGRAQVTEGALVGQGEATLLARIQQLDPVYADFTQPAADALRLRAAIADGKVAGAADQPLSLRVDGTDIESKGTLLFTDISVDRSTGQIALRGRFDNPQGVLLPGMYVRVLTPQGLNQNAILVPQRAVQRAADGQASVMLLGEDDTVEVRQVTTGAMHGSRWLIAEGLAAGDKVITSSLAAIKPGAKVVPREEADAHAPQSQAQ</sequence>
<name>A0A1I5XSS1_9GAMM</name>
<comment type="similarity">
    <text evidence="2">Belongs to the membrane fusion protein (MFP) (TC 8.A.1) family.</text>
</comment>
<feature type="domain" description="Multidrug resistance protein MdtA-like C-terminal permuted SH3" evidence="7">
    <location>
        <begin position="301"/>
        <end position="361"/>
    </location>
</feature>
<dbReference type="InterPro" id="IPR058626">
    <property type="entry name" value="MdtA-like_b-barrel"/>
</dbReference>
<dbReference type="Gene3D" id="2.40.30.170">
    <property type="match status" value="1"/>
</dbReference>
<dbReference type="FunFam" id="1.10.287.470:FF:000002">
    <property type="entry name" value="Efflux RND transporter periplasmic adaptor subunit"/>
    <property type="match status" value="1"/>
</dbReference>
<dbReference type="SUPFAM" id="SSF111369">
    <property type="entry name" value="HlyD-like secretion proteins"/>
    <property type="match status" value="1"/>
</dbReference>
<dbReference type="PANTHER" id="PTHR30158:SF24">
    <property type="entry name" value="HLYD FAMILY SECRETION PROTEIN"/>
    <property type="match status" value="1"/>
</dbReference>
<evidence type="ECO:0000256" key="2">
    <source>
        <dbReference type="ARBA" id="ARBA00009477"/>
    </source>
</evidence>
<evidence type="ECO:0000313" key="9">
    <source>
        <dbReference type="Proteomes" id="UP000182025"/>
    </source>
</evidence>
<dbReference type="GO" id="GO:0022857">
    <property type="term" value="F:transmembrane transporter activity"/>
    <property type="evidence" value="ECO:0007669"/>
    <property type="project" value="InterPro"/>
</dbReference>
<gene>
    <name evidence="8" type="ORF">SAMN05216177_111178</name>
</gene>
<dbReference type="OrthoDB" id="9800613at2"/>
<dbReference type="Pfam" id="PF25917">
    <property type="entry name" value="BSH_RND"/>
    <property type="match status" value="1"/>
</dbReference>
<dbReference type="EMBL" id="FOXK01000011">
    <property type="protein sequence ID" value="SFQ35012.1"/>
    <property type="molecule type" value="Genomic_DNA"/>
</dbReference>
<dbReference type="InterPro" id="IPR006143">
    <property type="entry name" value="RND_pump_MFP"/>
</dbReference>
<dbReference type="Pfam" id="PF25967">
    <property type="entry name" value="RND-MFP_C"/>
    <property type="match status" value="1"/>
</dbReference>
<dbReference type="Gene3D" id="1.10.287.470">
    <property type="entry name" value="Helix hairpin bin"/>
    <property type="match status" value="1"/>
</dbReference>
<dbReference type="PROSITE" id="PS51257">
    <property type="entry name" value="PROKAR_LIPOPROTEIN"/>
    <property type="match status" value="1"/>
</dbReference>
<dbReference type="NCBIfam" id="TIGR01730">
    <property type="entry name" value="RND_mfp"/>
    <property type="match status" value="1"/>
</dbReference>
<dbReference type="InterPro" id="IPR058627">
    <property type="entry name" value="MdtA-like_C"/>
</dbReference>
<dbReference type="Pfam" id="PF25944">
    <property type="entry name" value="Beta-barrel_RND"/>
    <property type="match status" value="1"/>
</dbReference>
<evidence type="ECO:0000259" key="6">
    <source>
        <dbReference type="Pfam" id="PF25944"/>
    </source>
</evidence>
<dbReference type="Proteomes" id="UP000182025">
    <property type="component" value="Unassembled WGS sequence"/>
</dbReference>
<proteinExistence type="inferred from homology"/>